<gene>
    <name evidence="6" type="ORF">CCMP2556_LOCUS21449</name>
</gene>
<evidence type="ECO:0000313" key="7">
    <source>
        <dbReference type="Proteomes" id="UP001642484"/>
    </source>
</evidence>
<comment type="caution">
    <text evidence="6">The sequence shown here is derived from an EMBL/GenBank/DDBJ whole genome shotgun (WGS) entry which is preliminary data.</text>
</comment>
<evidence type="ECO:0008006" key="8">
    <source>
        <dbReference type="Google" id="ProtNLM"/>
    </source>
</evidence>
<name>A0ABP0LLG8_9DINO</name>
<keyword evidence="5" id="KW-1133">Transmembrane helix</keyword>
<dbReference type="EMBL" id="CAXAMN010013002">
    <property type="protein sequence ID" value="CAK9039621.1"/>
    <property type="molecule type" value="Genomic_DNA"/>
</dbReference>
<evidence type="ECO:0000256" key="3">
    <source>
        <dbReference type="ARBA" id="ARBA00022640"/>
    </source>
</evidence>
<organism evidence="6 7">
    <name type="scientific">Durusdinium trenchii</name>
    <dbReference type="NCBI Taxonomy" id="1381693"/>
    <lineage>
        <taxon>Eukaryota</taxon>
        <taxon>Sar</taxon>
        <taxon>Alveolata</taxon>
        <taxon>Dinophyceae</taxon>
        <taxon>Suessiales</taxon>
        <taxon>Symbiodiniaceae</taxon>
        <taxon>Durusdinium</taxon>
    </lineage>
</organism>
<feature type="compositionally biased region" description="Basic and acidic residues" evidence="4">
    <location>
        <begin position="535"/>
        <end position="546"/>
    </location>
</feature>
<proteinExistence type="predicted"/>
<feature type="region of interest" description="Disordered" evidence="4">
    <location>
        <begin position="49"/>
        <end position="96"/>
    </location>
</feature>
<comment type="subcellular location">
    <subcellularLocation>
        <location evidence="1">Plastid</location>
        <location evidence="1">Chloroplast</location>
    </subcellularLocation>
</comment>
<dbReference type="Gene3D" id="1.10.3460.10">
    <property type="entry name" value="Chlorophyll a/b binding protein domain"/>
    <property type="match status" value="1"/>
</dbReference>
<keyword evidence="5" id="KW-0812">Transmembrane</keyword>
<feature type="transmembrane region" description="Helical" evidence="5">
    <location>
        <begin position="171"/>
        <end position="192"/>
    </location>
</feature>
<keyword evidence="2" id="KW-0150">Chloroplast</keyword>
<keyword evidence="7" id="KW-1185">Reference proteome</keyword>
<reference evidence="6 7" key="1">
    <citation type="submission" date="2024-02" db="EMBL/GenBank/DDBJ databases">
        <authorList>
            <person name="Chen Y."/>
            <person name="Shah S."/>
            <person name="Dougan E. K."/>
            <person name="Thang M."/>
            <person name="Chan C."/>
        </authorList>
    </citation>
    <scope>NUCLEOTIDE SEQUENCE [LARGE SCALE GENOMIC DNA]</scope>
</reference>
<feature type="compositionally biased region" description="Basic and acidic residues" evidence="4">
    <location>
        <begin position="514"/>
        <end position="529"/>
    </location>
</feature>
<evidence type="ECO:0000256" key="2">
    <source>
        <dbReference type="ARBA" id="ARBA00022528"/>
    </source>
</evidence>
<protein>
    <recommendedName>
        <fullName evidence="8">Chlorophyll a-b binding protein, chloroplastic</fullName>
    </recommendedName>
</protein>
<feature type="compositionally biased region" description="Acidic residues" evidence="4">
    <location>
        <begin position="67"/>
        <end position="78"/>
    </location>
</feature>
<feature type="region of interest" description="Disordered" evidence="4">
    <location>
        <begin position="514"/>
        <end position="554"/>
    </location>
</feature>
<evidence type="ECO:0000313" key="6">
    <source>
        <dbReference type="EMBL" id="CAK9039621.1"/>
    </source>
</evidence>
<evidence type="ECO:0000256" key="4">
    <source>
        <dbReference type="SAM" id="MobiDB-lite"/>
    </source>
</evidence>
<dbReference type="Pfam" id="PF00504">
    <property type="entry name" value="Chloroa_b-bind"/>
    <property type="match status" value="1"/>
</dbReference>
<keyword evidence="3" id="KW-0934">Plastid</keyword>
<dbReference type="SUPFAM" id="SSF103511">
    <property type="entry name" value="Chlorophyll a-b binding protein"/>
    <property type="match status" value="1"/>
</dbReference>
<evidence type="ECO:0000256" key="1">
    <source>
        <dbReference type="ARBA" id="ARBA00004229"/>
    </source>
</evidence>
<dbReference type="InterPro" id="IPR022796">
    <property type="entry name" value="Chloroa_b-bind"/>
</dbReference>
<accession>A0ABP0LLG8</accession>
<sequence>MLSVSTVTHVAGPPALHPAVVPHGCANRSPWRPPPVALGAALGAVAARRRRAAPRRAEAAEATQAEVDGEALEEAEAEEVQKAPKARARRMPFDPKEEPGAMEPLGYFDPVGFCPPGDEGKFKQLRAAELKHGRVAMLAAVGLLAQCYIRLPFLGLKDSPAGYKAALLVPSLWVFGMVVIISALVELLWWILGLHGEDKEFGMAVDRRLPWKVHESKRKKRRDRRNGTSGLKRALSSEAGAFEKPLIVYFLANASMLPTKALLSWLTLSLAVLTARAVRAGRFEMAEVKDLKESACEQEVDCSRRKPGPSWVRFGKRTFHGDYGYHDVPYYVTNIPYAQCFWYFFYFPQDDRIVAPLRVKGAINYNGEKEDLCVIRLAEDDLPDCCKAPKGSNVWKYSEELVDEACKKKLCRLAKSGEWKAKGWFNQGKKSPWHATEPEQGSYGYVQAFHDTCTWKGPKGLGDLLSNFKDLSDHYGLITKEDPWKEPGNFGDPLGLNMYDRDMRNKDLRIARHPRDSEPRVHMPTRETRTPFTRETARGGWEDRNSDTSGIGEL</sequence>
<dbReference type="Proteomes" id="UP001642484">
    <property type="component" value="Unassembled WGS sequence"/>
</dbReference>
<evidence type="ECO:0000256" key="5">
    <source>
        <dbReference type="SAM" id="Phobius"/>
    </source>
</evidence>
<keyword evidence="5" id="KW-0472">Membrane</keyword>